<dbReference type="PROSITE" id="PS50043">
    <property type="entry name" value="HTH_LUXR_2"/>
    <property type="match status" value="1"/>
</dbReference>
<comment type="caution">
    <text evidence="5">The sequence shown here is derived from an EMBL/GenBank/DDBJ whole genome shotgun (WGS) entry which is preliminary data.</text>
</comment>
<organism evidence="5 6">
    <name type="scientific">Winogradskya humida</name>
    <dbReference type="NCBI Taxonomy" id="113566"/>
    <lineage>
        <taxon>Bacteria</taxon>
        <taxon>Bacillati</taxon>
        <taxon>Actinomycetota</taxon>
        <taxon>Actinomycetes</taxon>
        <taxon>Micromonosporales</taxon>
        <taxon>Micromonosporaceae</taxon>
        <taxon>Winogradskya</taxon>
    </lineage>
</organism>
<gene>
    <name evidence="5" type="ORF">Ahu01nite_061440</name>
</gene>
<keyword evidence="2 5" id="KW-0238">DNA-binding</keyword>
<dbReference type="Proteomes" id="UP000603200">
    <property type="component" value="Unassembled WGS sequence"/>
</dbReference>
<keyword evidence="6" id="KW-1185">Reference proteome</keyword>
<name>A0ABQ3ZWQ4_9ACTN</name>
<dbReference type="InterPro" id="IPR000792">
    <property type="entry name" value="Tscrpt_reg_LuxR_C"/>
</dbReference>
<dbReference type="SMART" id="SM00421">
    <property type="entry name" value="HTH_LUXR"/>
    <property type="match status" value="1"/>
</dbReference>
<dbReference type="SUPFAM" id="SSF46894">
    <property type="entry name" value="C-terminal effector domain of the bipartite response regulators"/>
    <property type="match status" value="1"/>
</dbReference>
<evidence type="ECO:0000313" key="6">
    <source>
        <dbReference type="Proteomes" id="UP000603200"/>
    </source>
</evidence>
<protein>
    <submittedName>
        <fullName evidence="5">DNA-binding response regulator</fullName>
    </submittedName>
</protein>
<keyword evidence="3" id="KW-0804">Transcription</keyword>
<dbReference type="EMBL" id="BOMN01000087">
    <property type="protein sequence ID" value="GIE23042.1"/>
    <property type="molecule type" value="Genomic_DNA"/>
</dbReference>
<reference evidence="5 6" key="1">
    <citation type="submission" date="2021-01" db="EMBL/GenBank/DDBJ databases">
        <title>Whole genome shotgun sequence of Actinoplanes humidus NBRC 14915.</title>
        <authorList>
            <person name="Komaki H."/>
            <person name="Tamura T."/>
        </authorList>
    </citation>
    <scope>NUCLEOTIDE SEQUENCE [LARGE SCALE GENOMIC DNA]</scope>
    <source>
        <strain evidence="5 6">NBRC 14915</strain>
    </source>
</reference>
<keyword evidence="1" id="KW-0805">Transcription regulation</keyword>
<feature type="domain" description="HTH luxR-type" evidence="4">
    <location>
        <begin position="160"/>
        <end position="225"/>
    </location>
</feature>
<sequence length="228" mass="24625">MSFTQAECDEPRAWPGAGPAVLTVLPHEITRRGIGSLLDGLSRRPATEACASPGEAVDRLRTESFDLLIVSAAYGEPQLTELVERATPYGVKVLLLLESAEPGLIPWIATIPFDGYLIQEDLTAESIAEALSRLDRGKLPIPDALARLFISQAGRTRGGHRGLRVQLTPRERAVLGLIAEGLSNRMIAHRFGISEHGVKRHVANLLAKFNCANRAQVVSVALQQGLLA</sequence>
<dbReference type="Gene3D" id="3.40.50.2300">
    <property type="match status" value="1"/>
</dbReference>
<dbReference type="Pfam" id="PF00196">
    <property type="entry name" value="GerE"/>
    <property type="match status" value="1"/>
</dbReference>
<accession>A0ABQ3ZWQ4</accession>
<dbReference type="RefSeq" id="WP_203840101.1">
    <property type="nucleotide sequence ID" value="NZ_BAAATV010000014.1"/>
</dbReference>
<evidence type="ECO:0000313" key="5">
    <source>
        <dbReference type="EMBL" id="GIE23042.1"/>
    </source>
</evidence>
<dbReference type="PANTHER" id="PTHR44688:SF16">
    <property type="entry name" value="DNA-BINDING TRANSCRIPTIONAL ACTIVATOR DEVR_DOSR"/>
    <property type="match status" value="1"/>
</dbReference>
<evidence type="ECO:0000256" key="2">
    <source>
        <dbReference type="ARBA" id="ARBA00023125"/>
    </source>
</evidence>
<dbReference type="CDD" id="cd06170">
    <property type="entry name" value="LuxR_C_like"/>
    <property type="match status" value="1"/>
</dbReference>
<proteinExistence type="predicted"/>
<evidence type="ECO:0000256" key="1">
    <source>
        <dbReference type="ARBA" id="ARBA00023015"/>
    </source>
</evidence>
<dbReference type="PRINTS" id="PR00038">
    <property type="entry name" value="HTHLUXR"/>
</dbReference>
<dbReference type="InterPro" id="IPR016032">
    <property type="entry name" value="Sig_transdc_resp-reg_C-effctor"/>
</dbReference>
<evidence type="ECO:0000259" key="4">
    <source>
        <dbReference type="PROSITE" id="PS50043"/>
    </source>
</evidence>
<dbReference type="GO" id="GO:0003677">
    <property type="term" value="F:DNA binding"/>
    <property type="evidence" value="ECO:0007669"/>
    <property type="project" value="UniProtKB-KW"/>
</dbReference>
<dbReference type="PANTHER" id="PTHR44688">
    <property type="entry name" value="DNA-BINDING TRANSCRIPTIONAL ACTIVATOR DEVR_DOSR"/>
    <property type="match status" value="1"/>
</dbReference>
<evidence type="ECO:0000256" key="3">
    <source>
        <dbReference type="ARBA" id="ARBA00023163"/>
    </source>
</evidence>